<dbReference type="AlphaFoldDB" id="A0A182J6I0"/>
<sequence>MPLLTIAEASGSSSSDSHTVIDTDVCKAAEGATEPLPGGEESCSVKEQDLPSDPLEEPKCNGDRTAHPEHAEEDVDELLVQWKPPDPDDSEDTSRLSPAPVVLLVDETDTTVSESEDVEELVLPLSEPINPDAVDDALVASVGEVRFPLETVEQLEQLERLVRDSSDARERYITVLRQLKTHNTSLSETYQRLFADKLLIHYNYDGISPKYNKRPLKTLQLFTDCMAGMSTISRSGQQQRVAAWEDHMDGARVKDAVIEAVRKSHNRYNQYNRRKVQLSICLAI</sequence>
<dbReference type="EnsemblMetazoa" id="AATE012288-RA">
    <property type="protein sequence ID" value="AATE012288-PA.1"/>
    <property type="gene ID" value="AATE012288"/>
</dbReference>
<organism evidence="2">
    <name type="scientific">Anopheles atroparvus</name>
    <name type="common">European mosquito</name>
    <dbReference type="NCBI Taxonomy" id="41427"/>
    <lineage>
        <taxon>Eukaryota</taxon>
        <taxon>Metazoa</taxon>
        <taxon>Ecdysozoa</taxon>
        <taxon>Arthropoda</taxon>
        <taxon>Hexapoda</taxon>
        <taxon>Insecta</taxon>
        <taxon>Pterygota</taxon>
        <taxon>Neoptera</taxon>
        <taxon>Endopterygota</taxon>
        <taxon>Diptera</taxon>
        <taxon>Nematocera</taxon>
        <taxon>Culicoidea</taxon>
        <taxon>Culicidae</taxon>
        <taxon>Anophelinae</taxon>
        <taxon>Anopheles</taxon>
    </lineage>
</organism>
<dbReference type="Pfam" id="PF16064">
    <property type="entry name" value="DUF4806"/>
    <property type="match status" value="1"/>
</dbReference>
<proteinExistence type="predicted"/>
<name>A0A182J6I0_ANOAO</name>
<reference evidence="2" key="1">
    <citation type="submission" date="2022-08" db="UniProtKB">
        <authorList>
            <consortium name="EnsemblMetazoa"/>
        </authorList>
    </citation>
    <scope>IDENTIFICATION</scope>
    <source>
        <strain evidence="2">EBRO</strain>
    </source>
</reference>
<protein>
    <submittedName>
        <fullName evidence="2">DUF4806 domain-containing protein</fullName>
    </submittedName>
</protein>
<feature type="region of interest" description="Disordered" evidence="1">
    <location>
        <begin position="1"/>
        <end position="73"/>
    </location>
</feature>
<dbReference type="VEuPathDB" id="VectorBase:AATE012288"/>
<feature type="compositionally biased region" description="Basic and acidic residues" evidence="1">
    <location>
        <begin position="56"/>
        <end position="70"/>
    </location>
</feature>
<accession>A0A182J6I0</accession>
<evidence type="ECO:0000256" key="1">
    <source>
        <dbReference type="SAM" id="MobiDB-lite"/>
    </source>
</evidence>
<dbReference type="InterPro" id="IPR032071">
    <property type="entry name" value="DUF4806"/>
</dbReference>
<evidence type="ECO:0000313" key="2">
    <source>
        <dbReference type="EnsemblMetazoa" id="AATE012288-PA.1"/>
    </source>
</evidence>